<dbReference type="CDD" id="cd21631">
    <property type="entry name" value="RHH_CopG_NikR-like"/>
    <property type="match status" value="1"/>
</dbReference>
<evidence type="ECO:0008006" key="3">
    <source>
        <dbReference type="Google" id="ProtNLM"/>
    </source>
</evidence>
<gene>
    <name evidence="1" type="ORF">RUMCAL_01263</name>
</gene>
<reference evidence="1 2" key="1">
    <citation type="submission" date="2013-07" db="EMBL/GenBank/DDBJ databases">
        <authorList>
            <person name="Weinstock G."/>
            <person name="Sodergren E."/>
            <person name="Wylie T."/>
            <person name="Fulton L."/>
            <person name="Fulton R."/>
            <person name="Fronick C."/>
            <person name="O'Laughlin M."/>
            <person name="Godfrey J."/>
            <person name="Miner T."/>
            <person name="Herter B."/>
            <person name="Appelbaum E."/>
            <person name="Cordes M."/>
            <person name="Lek S."/>
            <person name="Wollam A."/>
            <person name="Pepin K.H."/>
            <person name="Palsikar V.B."/>
            <person name="Mitreva M."/>
            <person name="Wilson R.K."/>
        </authorList>
    </citation>
    <scope>NUCLEOTIDE SEQUENCE [LARGE SCALE GENOMIC DNA]</scope>
    <source>
        <strain evidence="1 2">ATCC 27760</strain>
    </source>
</reference>
<dbReference type="eggNOG" id="ENOG5032R3E">
    <property type="taxonomic scope" value="Bacteria"/>
</dbReference>
<dbReference type="HOGENOM" id="CLU_1249871_0_0_9"/>
<dbReference type="RefSeq" id="WP_021682723.1">
    <property type="nucleotide sequence ID" value="NZ_KI260437.1"/>
</dbReference>
<dbReference type="OrthoDB" id="1819249at2"/>
<evidence type="ECO:0000313" key="1">
    <source>
        <dbReference type="EMBL" id="ERJ96382.1"/>
    </source>
</evidence>
<keyword evidence="2" id="KW-1185">Reference proteome</keyword>
<dbReference type="AlphaFoldDB" id="U2KVR0"/>
<evidence type="ECO:0000313" key="2">
    <source>
        <dbReference type="Proteomes" id="UP000016662"/>
    </source>
</evidence>
<protein>
    <recommendedName>
        <fullName evidence="3">Ribbon-helix-helix protein CopG domain-containing protein</fullName>
    </recommendedName>
</protein>
<dbReference type="Proteomes" id="UP000016662">
    <property type="component" value="Unassembled WGS sequence"/>
</dbReference>
<dbReference type="STRING" id="411473.RUMCAL_01263"/>
<name>U2KVR0_9FIRM</name>
<proteinExistence type="predicted"/>
<organism evidence="1 2">
    <name type="scientific">Ruminococcus callidus ATCC 27760</name>
    <dbReference type="NCBI Taxonomy" id="411473"/>
    <lineage>
        <taxon>Bacteria</taxon>
        <taxon>Bacillati</taxon>
        <taxon>Bacillota</taxon>
        <taxon>Clostridia</taxon>
        <taxon>Eubacteriales</taxon>
        <taxon>Oscillospiraceae</taxon>
        <taxon>Ruminococcus</taxon>
    </lineage>
</organism>
<dbReference type="PATRIC" id="fig|411473.3.peg.1030"/>
<accession>U2KVR0</accession>
<sequence>MKRNAYSLILMDDVVAAVDRLAAQQGTSRSNLINQILAEHVCCTTPEQQMRQVFTCLTQAMNSAFRVQEQGSDAMLSILGSVQYKYRPTIRYSVELHRELHSEKVGLLKISCRTQSRTLLEAIQQFFLFWVQLEQEYEPEGACALGLYQIEPNRLTRVLLRHGITSNEVLGTATGKYIQMFHTVLQSYFQGLQQGLPAAVLQHALEQQYAALHEQLVSQL</sequence>
<comment type="caution">
    <text evidence="1">The sequence shown here is derived from an EMBL/GenBank/DDBJ whole genome shotgun (WGS) entry which is preliminary data.</text>
</comment>
<dbReference type="EMBL" id="AWVF01000159">
    <property type="protein sequence ID" value="ERJ96382.1"/>
    <property type="molecule type" value="Genomic_DNA"/>
</dbReference>